<evidence type="ECO:0000313" key="1">
    <source>
        <dbReference type="EMBL" id="MPN38622.1"/>
    </source>
</evidence>
<proteinExistence type="predicted"/>
<sequence length="82" mass="9058">MEIQRQRGLHSCVRSDGEVEILPCLVLHLGLIRPDEIQPARQLQARPGPGTGPVGGCRRGLCMGRLRGNQHQARQQARQGSR</sequence>
<accession>A0A645HJQ2</accession>
<name>A0A645HJQ2_9ZZZZ</name>
<comment type="caution">
    <text evidence="1">The sequence shown here is derived from an EMBL/GenBank/DDBJ whole genome shotgun (WGS) entry which is preliminary data.</text>
</comment>
<gene>
    <name evidence="1" type="ORF">SDC9_186146</name>
</gene>
<dbReference type="EMBL" id="VSSQ01093970">
    <property type="protein sequence ID" value="MPN38622.1"/>
    <property type="molecule type" value="Genomic_DNA"/>
</dbReference>
<dbReference type="AlphaFoldDB" id="A0A645HJQ2"/>
<reference evidence="1" key="1">
    <citation type="submission" date="2019-08" db="EMBL/GenBank/DDBJ databases">
        <authorList>
            <person name="Kucharzyk K."/>
            <person name="Murdoch R.W."/>
            <person name="Higgins S."/>
            <person name="Loffler F."/>
        </authorList>
    </citation>
    <scope>NUCLEOTIDE SEQUENCE</scope>
</reference>
<protein>
    <submittedName>
        <fullName evidence="1">Uncharacterized protein</fullName>
    </submittedName>
</protein>
<organism evidence="1">
    <name type="scientific">bioreactor metagenome</name>
    <dbReference type="NCBI Taxonomy" id="1076179"/>
    <lineage>
        <taxon>unclassified sequences</taxon>
        <taxon>metagenomes</taxon>
        <taxon>ecological metagenomes</taxon>
    </lineage>
</organism>